<dbReference type="EMBL" id="AE016827">
    <property type="protein sequence ID" value="AAU36677.1"/>
    <property type="molecule type" value="Genomic_DNA"/>
</dbReference>
<organism evidence="1 2">
    <name type="scientific">Mannheimia succiniciproducens (strain KCTC 0769BP / MBEL55E)</name>
    <dbReference type="NCBI Taxonomy" id="221988"/>
    <lineage>
        <taxon>Bacteria</taxon>
        <taxon>Pseudomonadati</taxon>
        <taxon>Pseudomonadota</taxon>
        <taxon>Gammaproteobacteria</taxon>
        <taxon>Pasteurellales</taxon>
        <taxon>Pasteurellaceae</taxon>
        <taxon>Basfia</taxon>
    </lineage>
</organism>
<evidence type="ECO:0000313" key="1">
    <source>
        <dbReference type="EMBL" id="AAU36677.1"/>
    </source>
</evidence>
<protein>
    <submittedName>
        <fullName evidence="1">Uncharacterized protein</fullName>
    </submittedName>
</protein>
<reference evidence="1 2" key="1">
    <citation type="journal article" date="2004" name="Nat. Biotechnol.">
        <title>The genome sequence of the capnophilic rumen bacterium Mannheimia succiniciproducens.</title>
        <authorList>
            <person name="Hong S.H."/>
            <person name="Kim J.S."/>
            <person name="Lee S.Y."/>
            <person name="In Y.H."/>
            <person name="Choi S.S."/>
            <person name="Rih J.-K."/>
            <person name="Kim C.H."/>
            <person name="Jeong H."/>
            <person name="Hur C.G."/>
            <person name="Kim J.J."/>
        </authorList>
    </citation>
    <scope>NUCLEOTIDE SEQUENCE [LARGE SCALE GENOMIC DNA]</scope>
    <source>
        <strain evidence="2">KCTC 0769BP / MBEL55E</strain>
    </source>
</reference>
<dbReference type="STRING" id="221988.MS0070"/>
<dbReference type="AlphaFoldDB" id="Q65WI3"/>
<dbReference type="Proteomes" id="UP000000607">
    <property type="component" value="Chromosome"/>
</dbReference>
<sequence>MFILIAMVFIAIFLLVETLKSKMIYFNQILRI</sequence>
<gene>
    <name evidence="1" type="ordered locus">MS0070</name>
</gene>
<name>Q65WI3_MANSM</name>
<dbReference type="KEGG" id="msu:MS0070"/>
<keyword evidence="2" id="KW-1185">Reference proteome</keyword>
<dbReference type="HOGENOM" id="CLU_3390155_0_0_6"/>
<accession>Q65WI3</accession>
<evidence type="ECO:0000313" key="2">
    <source>
        <dbReference type="Proteomes" id="UP000000607"/>
    </source>
</evidence>
<proteinExistence type="predicted"/>